<evidence type="ECO:0000313" key="1">
    <source>
        <dbReference type="EMBL" id="MDY0746564.1"/>
    </source>
</evidence>
<sequence>MLIHNFGRPTIFGPPLAQRPFEPDDCSDLKTLHKVRGGNFCALPDGYAPCHEGFRPYRCADGQVIGVKA</sequence>
<name>A0ABU5DMQ4_9BURK</name>
<organism evidence="1 2">
    <name type="scientific">Roseateles agri</name>
    <dbReference type="NCBI Taxonomy" id="3098619"/>
    <lineage>
        <taxon>Bacteria</taxon>
        <taxon>Pseudomonadati</taxon>
        <taxon>Pseudomonadota</taxon>
        <taxon>Betaproteobacteria</taxon>
        <taxon>Burkholderiales</taxon>
        <taxon>Sphaerotilaceae</taxon>
        <taxon>Roseateles</taxon>
    </lineage>
</organism>
<comment type="caution">
    <text evidence="1">The sequence shown here is derived from an EMBL/GenBank/DDBJ whole genome shotgun (WGS) entry which is preliminary data.</text>
</comment>
<proteinExistence type="predicted"/>
<accession>A0ABU5DMQ4</accession>
<evidence type="ECO:0000313" key="2">
    <source>
        <dbReference type="Proteomes" id="UP001285263"/>
    </source>
</evidence>
<dbReference type="Proteomes" id="UP001285263">
    <property type="component" value="Unassembled WGS sequence"/>
</dbReference>
<dbReference type="RefSeq" id="WP_320424508.1">
    <property type="nucleotide sequence ID" value="NZ_JAXCLA010000006.1"/>
</dbReference>
<dbReference type="EMBL" id="JAXCLA010000006">
    <property type="protein sequence ID" value="MDY0746564.1"/>
    <property type="molecule type" value="Genomic_DNA"/>
</dbReference>
<reference evidence="1 2" key="1">
    <citation type="submission" date="2023-11" db="EMBL/GenBank/DDBJ databases">
        <title>Paucibacter sp. nov., isolated from fresh soil in Korea.</title>
        <authorList>
            <person name="Le N.T.T."/>
        </authorList>
    </citation>
    <scope>NUCLEOTIDE SEQUENCE [LARGE SCALE GENOMIC DNA]</scope>
    <source>
        <strain evidence="1 2">R3-3</strain>
    </source>
</reference>
<keyword evidence="2" id="KW-1185">Reference proteome</keyword>
<gene>
    <name evidence="1" type="ORF">SNE35_18770</name>
</gene>
<protein>
    <submittedName>
        <fullName evidence="1">Uncharacterized protein</fullName>
    </submittedName>
</protein>